<evidence type="ECO:0008006" key="8">
    <source>
        <dbReference type="Google" id="ProtNLM"/>
    </source>
</evidence>
<dbReference type="InterPro" id="IPR015915">
    <property type="entry name" value="Kelch-typ_b-propeller"/>
</dbReference>
<sequence>MTPSTYPSHRPPQQSFASAALVILLALSLLLPSNVQGQATAPLPVQGPAFARTNTRLYILGGTANNINYGQFFSLDLAANWTTNTPAWSQLSDGPQQNIFPAVFSLDQKTMVTFHSGGTTASYRYSITSGQWTPSNAQAAYAGLQGVGAVTDQNTGLVYLAGGYTDGTRNSMDIYSFSSDSLSQQPMPAATTVFASRSYYANVWCKSRNSILYFGGYNATLQTLLNDNVVTEYVPSTNTFSNMTTSGTAPSMRADLCMTANDDGSLVVLYGGRPANGAPFTGDVYILNTATGAWSQGVAGAPRIYATCTIAGDQLLIWGGIDNNSLLAPASVMIYNLTSSTWLTQYTPPASYIAERAKESPSVPSPGTSPNSGSGDSSSTSSNHAGAIAGGIVGGIALVSAGVLLFIFRGRLHRPSLVNTTGDSDDQDERKMPPPQSAQQQEDEELQRLRLQLQNQQEQLELQRRLLQLQQEQQLQQQQQQQQHLAYQQPHQYQDAGYYQPQTYYSTGTNSGSVAAFNTYDATAGLNAFSTAVPSPPIRPPVGPIHGGYVEGNSSYVESTPVIYHQPPVGASMAVIPVTVPPVSLTAKKADYDNYMEERPPGNPHAIVTP</sequence>
<accession>A0A9P3HMT9</accession>
<feature type="compositionally biased region" description="Low complexity" evidence="3">
    <location>
        <begin position="360"/>
        <end position="382"/>
    </location>
</feature>
<dbReference type="Proteomes" id="UP000827284">
    <property type="component" value="Unassembled WGS sequence"/>
</dbReference>
<keyword evidence="4" id="KW-1133">Transmembrane helix</keyword>
<keyword evidence="4" id="KW-0472">Membrane</keyword>
<dbReference type="PANTHER" id="PTHR46093">
    <property type="entry name" value="ACYL-COA-BINDING DOMAIN-CONTAINING PROTEIN 5"/>
    <property type="match status" value="1"/>
</dbReference>
<proteinExistence type="predicted"/>
<dbReference type="AlphaFoldDB" id="A0A9P3HMT9"/>
<evidence type="ECO:0000256" key="2">
    <source>
        <dbReference type="ARBA" id="ARBA00022737"/>
    </source>
</evidence>
<keyword evidence="5" id="KW-0732">Signal</keyword>
<feature type="region of interest" description="Disordered" evidence="3">
    <location>
        <begin position="357"/>
        <end position="382"/>
    </location>
</feature>
<evidence type="ECO:0000256" key="3">
    <source>
        <dbReference type="SAM" id="MobiDB-lite"/>
    </source>
</evidence>
<dbReference type="SUPFAM" id="SSF117281">
    <property type="entry name" value="Kelch motif"/>
    <property type="match status" value="2"/>
</dbReference>
<evidence type="ECO:0000256" key="1">
    <source>
        <dbReference type="ARBA" id="ARBA00022441"/>
    </source>
</evidence>
<name>A0A9P3HMT9_9FUNG</name>
<feature type="chain" id="PRO_5040134531" description="Galactose oxidase" evidence="5">
    <location>
        <begin position="38"/>
        <end position="610"/>
    </location>
</feature>
<evidence type="ECO:0000256" key="5">
    <source>
        <dbReference type="SAM" id="SignalP"/>
    </source>
</evidence>
<dbReference type="Gene3D" id="2.120.10.80">
    <property type="entry name" value="Kelch-type beta propeller"/>
    <property type="match status" value="2"/>
</dbReference>
<gene>
    <name evidence="6" type="ORF">EMPS_11276</name>
</gene>
<protein>
    <recommendedName>
        <fullName evidence="8">Galactose oxidase</fullName>
    </recommendedName>
</protein>
<keyword evidence="2" id="KW-0677">Repeat</keyword>
<comment type="caution">
    <text evidence="6">The sequence shown here is derived from an EMBL/GenBank/DDBJ whole genome shotgun (WGS) entry which is preliminary data.</text>
</comment>
<evidence type="ECO:0000313" key="7">
    <source>
        <dbReference type="Proteomes" id="UP000827284"/>
    </source>
</evidence>
<reference evidence="6" key="2">
    <citation type="journal article" date="2022" name="Microbiol. Resour. Announc.">
        <title>Whole-Genome Sequence of Entomortierella parvispora E1425, a Mucoromycotan Fungus Associated with Burkholderiaceae-Related Endosymbiotic Bacteria.</title>
        <authorList>
            <person name="Herlambang A."/>
            <person name="Guo Y."/>
            <person name="Takashima Y."/>
            <person name="Narisawa K."/>
            <person name="Ohta H."/>
            <person name="Nishizawa T."/>
        </authorList>
    </citation>
    <scope>NUCLEOTIDE SEQUENCE</scope>
    <source>
        <strain evidence="6">E1425</strain>
    </source>
</reference>
<evidence type="ECO:0000256" key="4">
    <source>
        <dbReference type="SAM" id="Phobius"/>
    </source>
</evidence>
<dbReference type="OrthoDB" id="10251809at2759"/>
<keyword evidence="1" id="KW-0880">Kelch repeat</keyword>
<evidence type="ECO:0000313" key="6">
    <source>
        <dbReference type="EMBL" id="GJJ78917.1"/>
    </source>
</evidence>
<reference evidence="6" key="1">
    <citation type="submission" date="2021-11" db="EMBL/GenBank/DDBJ databases">
        <authorList>
            <person name="Herlambang A."/>
            <person name="Guo Y."/>
            <person name="Takashima Y."/>
            <person name="Nishizawa T."/>
        </authorList>
    </citation>
    <scope>NUCLEOTIDE SEQUENCE</scope>
    <source>
        <strain evidence="6">E1425</strain>
    </source>
</reference>
<dbReference type="PANTHER" id="PTHR46093:SF18">
    <property type="entry name" value="FIBRONECTIN TYPE-III DOMAIN-CONTAINING PROTEIN"/>
    <property type="match status" value="1"/>
</dbReference>
<keyword evidence="4" id="KW-0812">Transmembrane</keyword>
<keyword evidence="7" id="KW-1185">Reference proteome</keyword>
<feature type="signal peptide" evidence="5">
    <location>
        <begin position="1"/>
        <end position="37"/>
    </location>
</feature>
<feature type="region of interest" description="Disordered" evidence="3">
    <location>
        <begin position="416"/>
        <end position="444"/>
    </location>
</feature>
<organism evidence="6 7">
    <name type="scientific">Entomortierella parvispora</name>
    <dbReference type="NCBI Taxonomy" id="205924"/>
    <lineage>
        <taxon>Eukaryota</taxon>
        <taxon>Fungi</taxon>
        <taxon>Fungi incertae sedis</taxon>
        <taxon>Mucoromycota</taxon>
        <taxon>Mortierellomycotina</taxon>
        <taxon>Mortierellomycetes</taxon>
        <taxon>Mortierellales</taxon>
        <taxon>Mortierellaceae</taxon>
        <taxon>Entomortierella</taxon>
    </lineage>
</organism>
<dbReference type="Pfam" id="PF24681">
    <property type="entry name" value="Kelch_KLHDC2_KLHL20_DRC7"/>
    <property type="match status" value="1"/>
</dbReference>
<dbReference type="EMBL" id="BQFW01000015">
    <property type="protein sequence ID" value="GJJ78917.1"/>
    <property type="molecule type" value="Genomic_DNA"/>
</dbReference>
<feature type="transmembrane region" description="Helical" evidence="4">
    <location>
        <begin position="387"/>
        <end position="408"/>
    </location>
</feature>